<comment type="caution">
    <text evidence="1">The sequence shown here is derived from an EMBL/GenBank/DDBJ whole genome shotgun (WGS) entry which is preliminary data.</text>
</comment>
<keyword evidence="2" id="KW-1185">Reference proteome</keyword>
<evidence type="ECO:0000313" key="2">
    <source>
        <dbReference type="Proteomes" id="UP000886998"/>
    </source>
</evidence>
<name>A0A8X7C0D7_9ARAC</name>
<dbReference type="EMBL" id="BMAV01007617">
    <property type="protein sequence ID" value="GFY50640.1"/>
    <property type="molecule type" value="Genomic_DNA"/>
</dbReference>
<accession>A0A8X7C0D7</accession>
<sequence>MTVPGTGVAAVPCTEYSYTSPYTQYSTTPYGVYGGYTSSSIVDPSYYYNSRPTTTNHSVLTTAPSLSPDAYKDRC</sequence>
<proteinExistence type="predicted"/>
<evidence type="ECO:0000313" key="1">
    <source>
        <dbReference type="EMBL" id="GFY50640.1"/>
    </source>
</evidence>
<dbReference type="Proteomes" id="UP000886998">
    <property type="component" value="Unassembled WGS sequence"/>
</dbReference>
<protein>
    <submittedName>
        <fullName evidence="1">Paired box protein Pax-2-B</fullName>
    </submittedName>
</protein>
<gene>
    <name evidence="1" type="primary">pax2-b</name>
    <name evidence="1" type="ORF">TNIN_379701</name>
</gene>
<reference evidence="1" key="1">
    <citation type="submission" date="2020-08" db="EMBL/GenBank/DDBJ databases">
        <title>Multicomponent nature underlies the extraordinary mechanical properties of spider dragline silk.</title>
        <authorList>
            <person name="Kono N."/>
            <person name="Nakamura H."/>
            <person name="Mori M."/>
            <person name="Yoshida Y."/>
            <person name="Ohtoshi R."/>
            <person name="Malay A.D."/>
            <person name="Moran D.A.P."/>
            <person name="Tomita M."/>
            <person name="Numata K."/>
            <person name="Arakawa K."/>
        </authorList>
    </citation>
    <scope>NUCLEOTIDE SEQUENCE</scope>
</reference>
<dbReference type="AlphaFoldDB" id="A0A8X7C0D7"/>
<organism evidence="1 2">
    <name type="scientific">Trichonephila inaurata madagascariensis</name>
    <dbReference type="NCBI Taxonomy" id="2747483"/>
    <lineage>
        <taxon>Eukaryota</taxon>
        <taxon>Metazoa</taxon>
        <taxon>Ecdysozoa</taxon>
        <taxon>Arthropoda</taxon>
        <taxon>Chelicerata</taxon>
        <taxon>Arachnida</taxon>
        <taxon>Araneae</taxon>
        <taxon>Araneomorphae</taxon>
        <taxon>Entelegynae</taxon>
        <taxon>Araneoidea</taxon>
        <taxon>Nephilidae</taxon>
        <taxon>Trichonephila</taxon>
        <taxon>Trichonephila inaurata</taxon>
    </lineage>
</organism>